<comment type="similarity">
    <text evidence="1">Belongs to the aldehyde dehydrogenase family.</text>
</comment>
<dbReference type="Pfam" id="PF00171">
    <property type="entry name" value="Aldedh"/>
    <property type="match status" value="1"/>
</dbReference>
<dbReference type="InterPro" id="IPR015590">
    <property type="entry name" value="Aldehyde_DH_dom"/>
</dbReference>
<dbReference type="AlphaFoldDB" id="A0A074MJI6"/>
<dbReference type="OrthoDB" id="9761688at2"/>
<keyword evidence="2" id="KW-0560">Oxidoreductase</keyword>
<feature type="domain" description="Aldehyde dehydrogenase" evidence="3">
    <location>
        <begin position="15"/>
        <end position="476"/>
    </location>
</feature>
<sequence>MTAYPTVKMLIGAEWVESGGDGSMAVFNPATEKEIGRAPKVSKEQLDAALAAAGEAFPVWSKTPAIERFRILRKAADLLRERTETIARVMTLEMGKPHAQAVGETAGAADLIDFLAEEAKRQGGRLVPVRSHNLLEQRVTQEPVGPAVLFTPWNFPINLPAKKIAGALAAGCTAILKPAETTPATAQMLAECFVDAGLPSGVLNIVYGDPAMISEHLITAQITRKVSFTGSTAVGKQLGALAAQGLKRFTSELGGHAPVVIGESADFERTVAACAATKFRNAGQVCVSPTRFLVARGIYDKFVAEFAARSQKLKIGDASVDDSVDMGPLAHKGRLEAMQQLVASMEADEGEIVSGGKALEGPGHFFTPTIIAGPSLKSQFMTEEPFGPVAGIVPYDTIEEAVEIANSLRYGLSAYAFTSSLDESHYLGNSLRAGMVAINHFAVGSPETPFGGVGDSGFGSESGVEGYLGYTETKLVTVAKSAP</sequence>
<dbReference type="PANTHER" id="PTHR43353">
    <property type="entry name" value="SUCCINATE-SEMIALDEHYDE DEHYDROGENASE, MITOCHONDRIAL"/>
    <property type="match status" value="1"/>
</dbReference>
<dbReference type="InterPro" id="IPR016162">
    <property type="entry name" value="Ald_DH_N"/>
</dbReference>
<evidence type="ECO:0000256" key="1">
    <source>
        <dbReference type="ARBA" id="ARBA00009986"/>
    </source>
</evidence>
<dbReference type="Gene3D" id="3.40.605.10">
    <property type="entry name" value="Aldehyde Dehydrogenase, Chain A, domain 1"/>
    <property type="match status" value="1"/>
</dbReference>
<dbReference type="InterPro" id="IPR050740">
    <property type="entry name" value="Aldehyde_DH_Superfamily"/>
</dbReference>
<dbReference type="InterPro" id="IPR016163">
    <property type="entry name" value="Ald_DH_C"/>
</dbReference>
<dbReference type="SUPFAM" id="SSF53720">
    <property type="entry name" value="ALDH-like"/>
    <property type="match status" value="1"/>
</dbReference>
<name>A0A074MJI6_ERYLO</name>
<dbReference type="RefSeq" id="WP_081853217.1">
    <property type="nucleotide sequence ID" value="NZ_JMIW01000001.1"/>
</dbReference>
<dbReference type="STRING" id="1044.EH31_04975"/>
<evidence type="ECO:0000313" key="5">
    <source>
        <dbReference type="Proteomes" id="UP000027647"/>
    </source>
</evidence>
<evidence type="ECO:0000313" key="4">
    <source>
        <dbReference type="EMBL" id="KEO92028.1"/>
    </source>
</evidence>
<organism evidence="4 5">
    <name type="scientific">Erythrobacter longus</name>
    <dbReference type="NCBI Taxonomy" id="1044"/>
    <lineage>
        <taxon>Bacteria</taxon>
        <taxon>Pseudomonadati</taxon>
        <taxon>Pseudomonadota</taxon>
        <taxon>Alphaproteobacteria</taxon>
        <taxon>Sphingomonadales</taxon>
        <taxon>Erythrobacteraceae</taxon>
        <taxon>Erythrobacter/Porphyrobacter group</taxon>
        <taxon>Erythrobacter</taxon>
    </lineage>
</organism>
<accession>A0A074MJI6</accession>
<dbReference type="GO" id="GO:0016620">
    <property type="term" value="F:oxidoreductase activity, acting on the aldehyde or oxo group of donors, NAD or NADP as acceptor"/>
    <property type="evidence" value="ECO:0007669"/>
    <property type="project" value="InterPro"/>
</dbReference>
<protein>
    <submittedName>
        <fullName evidence="4">Aldehyde dehydrogenase</fullName>
    </submittedName>
</protein>
<dbReference type="eggNOG" id="COG1012">
    <property type="taxonomic scope" value="Bacteria"/>
</dbReference>
<dbReference type="PANTHER" id="PTHR43353:SF5">
    <property type="entry name" value="SUCCINATE-SEMIALDEHYDE DEHYDROGENASE, MITOCHONDRIAL"/>
    <property type="match status" value="1"/>
</dbReference>
<comment type="caution">
    <text evidence="4">The sequence shown here is derived from an EMBL/GenBank/DDBJ whole genome shotgun (WGS) entry which is preliminary data.</text>
</comment>
<dbReference type="EMBL" id="JMIW01000001">
    <property type="protein sequence ID" value="KEO92028.1"/>
    <property type="molecule type" value="Genomic_DNA"/>
</dbReference>
<dbReference type="InterPro" id="IPR016161">
    <property type="entry name" value="Ald_DH/histidinol_DH"/>
</dbReference>
<dbReference type="Proteomes" id="UP000027647">
    <property type="component" value="Unassembled WGS sequence"/>
</dbReference>
<evidence type="ECO:0000259" key="3">
    <source>
        <dbReference type="Pfam" id="PF00171"/>
    </source>
</evidence>
<reference evidence="4 5" key="1">
    <citation type="submission" date="2014-04" db="EMBL/GenBank/DDBJ databases">
        <title>A comprehensive comparison of genomes of Erythrobacter spp. strains.</title>
        <authorList>
            <person name="Zheng Q."/>
        </authorList>
    </citation>
    <scope>NUCLEOTIDE SEQUENCE [LARGE SCALE GENOMIC DNA]</scope>
    <source>
        <strain evidence="4 5">DSM 6997</strain>
    </source>
</reference>
<evidence type="ECO:0000256" key="2">
    <source>
        <dbReference type="ARBA" id="ARBA00023002"/>
    </source>
</evidence>
<dbReference type="CDD" id="cd07103">
    <property type="entry name" value="ALDH_F5_SSADH_GabD"/>
    <property type="match status" value="1"/>
</dbReference>
<proteinExistence type="inferred from homology"/>
<keyword evidence="5" id="KW-1185">Reference proteome</keyword>
<gene>
    <name evidence="4" type="ORF">EH31_04975</name>
</gene>
<dbReference type="FunFam" id="3.40.605.10:FF:000007">
    <property type="entry name" value="NAD/NADP-dependent betaine aldehyde dehydrogenase"/>
    <property type="match status" value="1"/>
</dbReference>
<dbReference type="Gene3D" id="3.40.309.10">
    <property type="entry name" value="Aldehyde Dehydrogenase, Chain A, domain 2"/>
    <property type="match status" value="1"/>
</dbReference>